<dbReference type="NCBIfam" id="NF033773">
    <property type="entry name" value="tellur_TrgA"/>
    <property type="match status" value="1"/>
</dbReference>
<keyword evidence="3" id="KW-1185">Reference proteome</keyword>
<keyword evidence="1" id="KW-0472">Membrane</keyword>
<evidence type="ECO:0000256" key="1">
    <source>
        <dbReference type="SAM" id="Phobius"/>
    </source>
</evidence>
<accession>A0AAJ1UBQ5</accession>
<comment type="caution">
    <text evidence="2">The sequence shown here is derived from an EMBL/GenBank/DDBJ whole genome shotgun (WGS) entry which is preliminary data.</text>
</comment>
<reference evidence="2" key="2">
    <citation type="submission" date="2023-04" db="EMBL/GenBank/DDBJ databases">
        <title>'Rhodoalgimonas zhirmunskyi' gen. nov., isolated from a red alga.</title>
        <authorList>
            <person name="Nedashkovskaya O.I."/>
            <person name="Otstavnykh N.Y."/>
            <person name="Bystritskaya E.P."/>
            <person name="Balabanova L.A."/>
            <person name="Isaeva M.P."/>
        </authorList>
    </citation>
    <scope>NUCLEOTIDE SEQUENCE</scope>
    <source>
        <strain evidence="2">10Alg 79</strain>
    </source>
</reference>
<feature type="transmembrane region" description="Helical" evidence="1">
    <location>
        <begin position="122"/>
        <end position="141"/>
    </location>
</feature>
<feature type="transmembrane region" description="Helical" evidence="1">
    <location>
        <begin position="38"/>
        <end position="54"/>
    </location>
</feature>
<keyword evidence="1" id="KW-1133">Transmembrane helix</keyword>
<gene>
    <name evidence="2" type="ORF">NOI20_02465</name>
</gene>
<protein>
    <submittedName>
        <fullName evidence="2">TrgA family protein</fullName>
    </submittedName>
</protein>
<keyword evidence="1" id="KW-0812">Transmembrane</keyword>
<reference evidence="2" key="1">
    <citation type="submission" date="2022-07" db="EMBL/GenBank/DDBJ databases">
        <authorList>
            <person name="Otstavnykh N."/>
            <person name="Isaeva M."/>
            <person name="Bystritskaya E."/>
        </authorList>
    </citation>
    <scope>NUCLEOTIDE SEQUENCE</scope>
    <source>
        <strain evidence="2">10Alg 79</strain>
    </source>
</reference>
<evidence type="ECO:0000313" key="2">
    <source>
        <dbReference type="EMBL" id="MDQ2092967.1"/>
    </source>
</evidence>
<dbReference type="EMBL" id="JANFFA010000001">
    <property type="protein sequence ID" value="MDQ2092967.1"/>
    <property type="molecule type" value="Genomic_DNA"/>
</dbReference>
<sequence>MPTFARVTAAVCLAALAFYVSGMVIETMPEKSNWGDFQLVNAVIGLLVGWFILGSRVGVDYITSIGIGFTGMLALVFWCLFFYAFREMISLSLDRRFDGPVEAVVGVFQIGLEYGAVLVQPMIMLVLLLGGAAAGLISEFVNRRWS</sequence>
<dbReference type="AlphaFoldDB" id="A0AAJ1UBQ5"/>
<dbReference type="InterPro" id="IPR047784">
    <property type="entry name" value="TrgA"/>
</dbReference>
<proteinExistence type="predicted"/>
<dbReference type="Proteomes" id="UP001227162">
    <property type="component" value="Unassembled WGS sequence"/>
</dbReference>
<organism evidence="2 3">
    <name type="scientific">Rhodalgimonas zhirmunskyi</name>
    <dbReference type="NCBI Taxonomy" id="2964767"/>
    <lineage>
        <taxon>Bacteria</taxon>
        <taxon>Pseudomonadati</taxon>
        <taxon>Pseudomonadota</taxon>
        <taxon>Alphaproteobacteria</taxon>
        <taxon>Rhodobacterales</taxon>
        <taxon>Roseobacteraceae</taxon>
        <taxon>Rhodalgimonas</taxon>
    </lineage>
</organism>
<dbReference type="RefSeq" id="WP_317624574.1">
    <property type="nucleotide sequence ID" value="NZ_JANFFA010000001.1"/>
</dbReference>
<name>A0AAJ1UBQ5_9RHOB</name>
<feature type="transmembrane region" description="Helical" evidence="1">
    <location>
        <begin position="61"/>
        <end position="85"/>
    </location>
</feature>
<evidence type="ECO:0000313" key="3">
    <source>
        <dbReference type="Proteomes" id="UP001227162"/>
    </source>
</evidence>